<feature type="region of interest" description="Disordered" evidence="8">
    <location>
        <begin position="1"/>
        <end position="29"/>
    </location>
</feature>
<dbReference type="PANTHER" id="PTHR11276">
    <property type="entry name" value="DNA POLYMERASE TYPE-X FAMILY MEMBER"/>
    <property type="match status" value="1"/>
</dbReference>
<evidence type="ECO:0000256" key="6">
    <source>
        <dbReference type="ARBA" id="ARBA00049244"/>
    </source>
</evidence>
<feature type="domain" description="BRCT" evidence="9">
    <location>
        <begin position="63"/>
        <end position="141"/>
    </location>
</feature>
<dbReference type="PRINTS" id="PR00869">
    <property type="entry name" value="DNAPOLX"/>
</dbReference>
<keyword evidence="3 7" id="KW-0227">DNA damage</keyword>
<evidence type="ECO:0000313" key="11">
    <source>
        <dbReference type="Proteomes" id="UP000247409"/>
    </source>
</evidence>
<dbReference type="AlphaFoldDB" id="A0A2V3IZS7"/>
<dbReference type="InterPro" id="IPR022312">
    <property type="entry name" value="DNA_pol_X"/>
</dbReference>
<dbReference type="InterPro" id="IPR043519">
    <property type="entry name" value="NT_sf"/>
</dbReference>
<sequence length="574" mass="65731">MSSKSNTSDRDEHGPHAKRPRKGGLSYANQGLKTDVDFLSRGDSDRPIAVILTPLRERQQQILSRNLKAAGAKILQFDERKSEDEQPATEGLVVVTDNPKKARRVVENREETMKNVVFVETKWATRVLAEQRWVPIQPYVLEQTKATQHESSTVPESDEINLDTALEASSKSRKNADTLPVWCRKKTCENSDIAEKREFLEGLPRFLCERCTITQAIYEAPNNELCKLLEIIEKKRRLEQAGGSEAEADIRARAYRRASAALKCVPFKLQTVQDAQALHSLGPRVLSIVQEYLMNGTVREVQLMETDHRLRILTQFQSVYGLGYVSARRYYDELRITSMDQLVEKSSRDESSEANVLVRYLGYIDKLAHLRWKDAVAVVDMVSQAANVTGEDDLHLRFQLCGGFRRGESSGHDVDILYCRQEKYAHDCSSVMKELISRLERTGLIVKVLRESSDTNGWNEVRYHARSSRAIFRYAHDVVHAIAKYKGCFFRLDLVGVRDAFEFCFTTISWSGSTPFQRDLRWWCEKKKGWTFNEHGVFDRESGQRVKLNPEPKSEMDVFAALGLTYRAPFERSC</sequence>
<dbReference type="InterPro" id="IPR001357">
    <property type="entry name" value="BRCT_dom"/>
</dbReference>
<dbReference type="OrthoDB" id="205514at2759"/>
<dbReference type="Pfam" id="PF14716">
    <property type="entry name" value="HHH_8"/>
    <property type="match status" value="1"/>
</dbReference>
<keyword evidence="2 7" id="KW-0548">Nucleotidyltransferase</keyword>
<evidence type="ECO:0000259" key="9">
    <source>
        <dbReference type="PROSITE" id="PS50172"/>
    </source>
</evidence>
<dbReference type="SUPFAM" id="SSF81301">
    <property type="entry name" value="Nucleotidyltransferase"/>
    <property type="match status" value="1"/>
</dbReference>
<dbReference type="Pfam" id="PF14791">
    <property type="entry name" value="DNA_pol_B_thumb"/>
    <property type="match status" value="1"/>
</dbReference>
<dbReference type="SMART" id="SM00483">
    <property type="entry name" value="POLXc"/>
    <property type="match status" value="1"/>
</dbReference>
<keyword evidence="11" id="KW-1185">Reference proteome</keyword>
<name>A0A2V3IZS7_9FLOR</name>
<evidence type="ECO:0000313" key="10">
    <source>
        <dbReference type="EMBL" id="PXF47662.1"/>
    </source>
</evidence>
<keyword evidence="4 7" id="KW-0239">DNA-directed DNA polymerase</keyword>
<dbReference type="InterPro" id="IPR037160">
    <property type="entry name" value="DNA_Pol_thumb_sf"/>
</dbReference>
<proteinExistence type="inferred from homology"/>
<dbReference type="STRING" id="448386.A0A2V3IZS7"/>
<dbReference type="GO" id="GO:0046872">
    <property type="term" value="F:metal ion binding"/>
    <property type="evidence" value="ECO:0007669"/>
    <property type="project" value="UniProtKB-UniRule"/>
</dbReference>
<evidence type="ECO:0000256" key="7">
    <source>
        <dbReference type="RuleBase" id="RU366014"/>
    </source>
</evidence>
<protein>
    <recommendedName>
        <fullName evidence="7">DNA polymerase</fullName>
        <ecNumber evidence="7">2.7.7.7</ecNumber>
    </recommendedName>
</protein>
<evidence type="ECO:0000256" key="2">
    <source>
        <dbReference type="ARBA" id="ARBA00022695"/>
    </source>
</evidence>
<dbReference type="EC" id="2.7.7.7" evidence="7"/>
<dbReference type="InterPro" id="IPR028207">
    <property type="entry name" value="DNA_pol_B_palm_palm"/>
</dbReference>
<comment type="function">
    <text evidence="7">DNA polymerase that functions in several pathways of DNA repair. Involved in base excision repair (BER) responsible for repair of lesions that give rise to abasic (AP) sites in DNA. Also contributes to DNA double-strand break repair by non-homologous end joining and homologous recombination. Has both template-dependent and template-independent (terminal transferase) DNA polymerase activities. Has also a 5'-deoxyribose-5-phosphate lyase (dRP lyase) activity.</text>
</comment>
<comment type="catalytic activity">
    <reaction evidence="6 7">
        <text>DNA(n) + a 2'-deoxyribonucleoside 5'-triphosphate = DNA(n+1) + diphosphate</text>
        <dbReference type="Rhea" id="RHEA:22508"/>
        <dbReference type="Rhea" id="RHEA-COMP:17339"/>
        <dbReference type="Rhea" id="RHEA-COMP:17340"/>
        <dbReference type="ChEBI" id="CHEBI:33019"/>
        <dbReference type="ChEBI" id="CHEBI:61560"/>
        <dbReference type="ChEBI" id="CHEBI:173112"/>
        <dbReference type="EC" id="2.7.7.7"/>
    </reaction>
</comment>
<dbReference type="Gene3D" id="1.10.150.110">
    <property type="entry name" value="DNA polymerase beta, N-terminal domain-like"/>
    <property type="match status" value="1"/>
</dbReference>
<dbReference type="Pfam" id="PF14792">
    <property type="entry name" value="DNA_pol_B_palm"/>
    <property type="match status" value="1"/>
</dbReference>
<evidence type="ECO:0000256" key="3">
    <source>
        <dbReference type="ARBA" id="ARBA00022763"/>
    </source>
</evidence>
<dbReference type="InterPro" id="IPR029398">
    <property type="entry name" value="PolB_thumb"/>
</dbReference>
<comment type="similarity">
    <text evidence="7">Belongs to the DNA polymerase type-X family.</text>
</comment>
<comment type="subcellular location">
    <subcellularLocation>
        <location evidence="7">Nucleus</location>
    </subcellularLocation>
</comment>
<dbReference type="GO" id="GO:0005634">
    <property type="term" value="C:nucleus"/>
    <property type="evidence" value="ECO:0007669"/>
    <property type="project" value="UniProtKB-SubCell"/>
</dbReference>
<dbReference type="FunFam" id="3.30.210.10:FF:000005">
    <property type="entry name" value="DNA polymerase IV"/>
    <property type="match status" value="1"/>
</dbReference>
<dbReference type="InterPro" id="IPR002008">
    <property type="entry name" value="DNA_pol_X_beta-like"/>
</dbReference>
<evidence type="ECO:0000256" key="8">
    <source>
        <dbReference type="SAM" id="MobiDB-lite"/>
    </source>
</evidence>
<comment type="caution">
    <text evidence="10">The sequence shown here is derived from an EMBL/GenBank/DDBJ whole genome shotgun (WGS) entry which is preliminary data.</text>
</comment>
<evidence type="ECO:0000256" key="4">
    <source>
        <dbReference type="ARBA" id="ARBA00022932"/>
    </source>
</evidence>
<dbReference type="Gene3D" id="3.30.460.10">
    <property type="entry name" value="Beta Polymerase, domain 2"/>
    <property type="match status" value="1"/>
</dbReference>
<dbReference type="InterPro" id="IPR002054">
    <property type="entry name" value="DNA-dir_DNA_pol_X"/>
</dbReference>
<dbReference type="PROSITE" id="PS50172">
    <property type="entry name" value="BRCT"/>
    <property type="match status" value="1"/>
</dbReference>
<accession>A0A2V3IZS7</accession>
<organism evidence="10 11">
    <name type="scientific">Gracilariopsis chorda</name>
    <dbReference type="NCBI Taxonomy" id="448386"/>
    <lineage>
        <taxon>Eukaryota</taxon>
        <taxon>Rhodophyta</taxon>
        <taxon>Florideophyceae</taxon>
        <taxon>Rhodymeniophycidae</taxon>
        <taxon>Gracilariales</taxon>
        <taxon>Gracilariaceae</taxon>
        <taxon>Gracilariopsis</taxon>
    </lineage>
</organism>
<keyword evidence="1 7" id="KW-0808">Transferase</keyword>
<evidence type="ECO:0000256" key="1">
    <source>
        <dbReference type="ARBA" id="ARBA00022679"/>
    </source>
</evidence>
<dbReference type="GO" id="GO:0006303">
    <property type="term" value="P:double-strand break repair via nonhomologous end joining"/>
    <property type="evidence" value="ECO:0007669"/>
    <property type="project" value="TreeGrafter"/>
</dbReference>
<dbReference type="InterPro" id="IPR027421">
    <property type="entry name" value="DNA_pol_lamdba_lyase_dom_sf"/>
</dbReference>
<dbReference type="EMBL" id="NBIV01000021">
    <property type="protein sequence ID" value="PXF47662.1"/>
    <property type="molecule type" value="Genomic_DNA"/>
</dbReference>
<evidence type="ECO:0000256" key="5">
    <source>
        <dbReference type="ARBA" id="ARBA00023204"/>
    </source>
</evidence>
<dbReference type="PANTHER" id="PTHR11276:SF40">
    <property type="entry name" value="BRCT DOMAIN-CONTAINING PROTEIN"/>
    <property type="match status" value="1"/>
</dbReference>
<dbReference type="SUPFAM" id="SSF47802">
    <property type="entry name" value="DNA polymerase beta, N-terminal domain-like"/>
    <property type="match status" value="1"/>
</dbReference>
<reference evidence="10 11" key="1">
    <citation type="journal article" date="2018" name="Mol. Biol. Evol.">
        <title>Analysis of the draft genome of the red seaweed Gracilariopsis chorda provides insights into genome size evolution in Rhodophyta.</title>
        <authorList>
            <person name="Lee J."/>
            <person name="Yang E.C."/>
            <person name="Graf L."/>
            <person name="Yang J.H."/>
            <person name="Qiu H."/>
            <person name="Zel Zion U."/>
            <person name="Chan C.X."/>
            <person name="Stephens T.G."/>
            <person name="Weber A.P.M."/>
            <person name="Boo G.H."/>
            <person name="Boo S.M."/>
            <person name="Kim K.M."/>
            <person name="Shin Y."/>
            <person name="Jung M."/>
            <person name="Lee S.J."/>
            <person name="Yim H.S."/>
            <person name="Lee J.H."/>
            <person name="Bhattacharya D."/>
            <person name="Yoon H.S."/>
        </authorList>
    </citation>
    <scope>NUCLEOTIDE SEQUENCE [LARGE SCALE GENOMIC DNA]</scope>
    <source>
        <strain evidence="10 11">SKKU-2015</strain>
        <tissue evidence="10">Whole body</tissue>
    </source>
</reference>
<dbReference type="Gene3D" id="3.30.210.10">
    <property type="entry name" value="DNA polymerase, thumb domain"/>
    <property type="match status" value="1"/>
</dbReference>
<keyword evidence="7" id="KW-0539">Nucleus</keyword>
<keyword evidence="5 7" id="KW-0234">DNA repair</keyword>
<dbReference type="Proteomes" id="UP000247409">
    <property type="component" value="Unassembled WGS sequence"/>
</dbReference>
<dbReference type="GO" id="GO:0003887">
    <property type="term" value="F:DNA-directed DNA polymerase activity"/>
    <property type="evidence" value="ECO:0007669"/>
    <property type="project" value="UniProtKB-UniRule"/>
</dbReference>
<dbReference type="PRINTS" id="PR00870">
    <property type="entry name" value="DNAPOLXBETA"/>
</dbReference>
<dbReference type="GO" id="GO:0003677">
    <property type="term" value="F:DNA binding"/>
    <property type="evidence" value="ECO:0007669"/>
    <property type="project" value="UniProtKB-UniRule"/>
</dbReference>
<dbReference type="InterPro" id="IPR010996">
    <property type="entry name" value="HHH_MUS81"/>
</dbReference>
<gene>
    <name evidence="10" type="ORF">BWQ96_02524</name>
</gene>